<keyword evidence="1" id="KW-0812">Transmembrane</keyword>
<keyword evidence="1" id="KW-0472">Membrane</keyword>
<gene>
    <name evidence="2" type="ORF">SEMRO_231_G093710.1</name>
</gene>
<dbReference type="PROSITE" id="PS51257">
    <property type="entry name" value="PROKAR_LIPOPROTEIN"/>
    <property type="match status" value="1"/>
</dbReference>
<dbReference type="EMBL" id="CAICTM010000230">
    <property type="protein sequence ID" value="CAB9505452.1"/>
    <property type="molecule type" value="Genomic_DNA"/>
</dbReference>
<dbReference type="Proteomes" id="UP001153069">
    <property type="component" value="Unassembled WGS sequence"/>
</dbReference>
<keyword evidence="3" id="KW-1185">Reference proteome</keyword>
<comment type="caution">
    <text evidence="2">The sequence shown here is derived from an EMBL/GenBank/DDBJ whole genome shotgun (WGS) entry which is preliminary data.</text>
</comment>
<sequence>MLMKSQGTQSWRFSFFSTFTVVVVACFLVGTDLAEGFIKAVHIPTSTTKGWIRSDACINPFSTRPRIGRRANCLPRPAKKEEDSEEDPIKSPAAEEMLDAASKDPFVFENMTLFGKLDKIINAAALGILLLGFVLNLFGYDFLVKDGKVTIDTTGKRQFQNEVNRVMKESKSTTTVSRQEYTINERQ</sequence>
<protein>
    <submittedName>
        <fullName evidence="2">Uncharacterized protein</fullName>
    </submittedName>
</protein>
<proteinExistence type="predicted"/>
<evidence type="ECO:0000313" key="3">
    <source>
        <dbReference type="Proteomes" id="UP001153069"/>
    </source>
</evidence>
<name>A0A9N8HA71_9STRA</name>
<accession>A0A9N8HA71</accession>
<keyword evidence="1" id="KW-1133">Transmembrane helix</keyword>
<evidence type="ECO:0000256" key="1">
    <source>
        <dbReference type="SAM" id="Phobius"/>
    </source>
</evidence>
<reference evidence="2" key="1">
    <citation type="submission" date="2020-06" db="EMBL/GenBank/DDBJ databases">
        <authorList>
            <consortium name="Plant Systems Biology data submission"/>
        </authorList>
    </citation>
    <scope>NUCLEOTIDE SEQUENCE</scope>
    <source>
        <strain evidence="2">D6</strain>
    </source>
</reference>
<feature type="transmembrane region" description="Helical" evidence="1">
    <location>
        <begin position="12"/>
        <end position="30"/>
    </location>
</feature>
<organism evidence="2 3">
    <name type="scientific">Seminavis robusta</name>
    <dbReference type="NCBI Taxonomy" id="568900"/>
    <lineage>
        <taxon>Eukaryota</taxon>
        <taxon>Sar</taxon>
        <taxon>Stramenopiles</taxon>
        <taxon>Ochrophyta</taxon>
        <taxon>Bacillariophyta</taxon>
        <taxon>Bacillariophyceae</taxon>
        <taxon>Bacillariophycidae</taxon>
        <taxon>Naviculales</taxon>
        <taxon>Naviculaceae</taxon>
        <taxon>Seminavis</taxon>
    </lineage>
</organism>
<evidence type="ECO:0000313" key="2">
    <source>
        <dbReference type="EMBL" id="CAB9505452.1"/>
    </source>
</evidence>
<feature type="transmembrane region" description="Helical" evidence="1">
    <location>
        <begin position="120"/>
        <end position="138"/>
    </location>
</feature>
<dbReference type="AlphaFoldDB" id="A0A9N8HA71"/>